<name>A0A177A4U2_9PEZI</name>
<dbReference type="SUPFAM" id="SSF55681">
    <property type="entry name" value="Class II aaRS and biotin synthetases"/>
    <property type="match status" value="1"/>
</dbReference>
<dbReference type="Proteomes" id="UP000077154">
    <property type="component" value="Unassembled WGS sequence"/>
</dbReference>
<dbReference type="CDD" id="cd00776">
    <property type="entry name" value="AsxRS_core"/>
    <property type="match status" value="1"/>
</dbReference>
<evidence type="ECO:0000256" key="7">
    <source>
        <dbReference type="ARBA" id="ARBA00023146"/>
    </source>
</evidence>
<dbReference type="InterPro" id="IPR004522">
    <property type="entry name" value="Asn-tRNA-ligase"/>
</dbReference>
<keyword evidence="3" id="KW-0436">Ligase</keyword>
<evidence type="ECO:0000313" key="9">
    <source>
        <dbReference type="EMBL" id="OAF56650.1"/>
    </source>
</evidence>
<dbReference type="InterPro" id="IPR002312">
    <property type="entry name" value="Asp/Asn-tRNA-synth_IIb"/>
</dbReference>
<dbReference type="GO" id="GO:0005739">
    <property type="term" value="C:mitochondrion"/>
    <property type="evidence" value="ECO:0007669"/>
    <property type="project" value="TreeGrafter"/>
</dbReference>
<evidence type="ECO:0000259" key="8">
    <source>
        <dbReference type="PROSITE" id="PS50862"/>
    </source>
</evidence>
<comment type="similarity">
    <text evidence="1">Belongs to the class-II aminoacyl-tRNA synthetase family.</text>
</comment>
<dbReference type="EMBL" id="KV441403">
    <property type="protein sequence ID" value="OAF56650.1"/>
    <property type="molecule type" value="Genomic_DNA"/>
</dbReference>
<evidence type="ECO:0000256" key="5">
    <source>
        <dbReference type="ARBA" id="ARBA00022840"/>
    </source>
</evidence>
<dbReference type="PANTHER" id="PTHR22594:SF34">
    <property type="entry name" value="ASPARAGINE--TRNA LIGASE, MITOCHONDRIAL-RELATED"/>
    <property type="match status" value="1"/>
</dbReference>
<reference evidence="9" key="1">
    <citation type="submission" date="2016-03" db="EMBL/GenBank/DDBJ databases">
        <title>Updated assembly of Pseudogymnoascus destructans, the fungus causing white-nose syndrome of bats.</title>
        <authorList>
            <person name="Palmer J.M."/>
            <person name="Drees K.P."/>
            <person name="Foster J.T."/>
            <person name="Lindner D.L."/>
        </authorList>
    </citation>
    <scope>NUCLEOTIDE SEQUENCE [LARGE SCALE GENOMIC DNA]</scope>
    <source>
        <strain evidence="9">20631-21</strain>
    </source>
</reference>
<dbReference type="Gene3D" id="3.30.930.10">
    <property type="entry name" value="Bira Bifunctional Protein, Domain 2"/>
    <property type="match status" value="1"/>
</dbReference>
<dbReference type="InterPro" id="IPR012340">
    <property type="entry name" value="NA-bd_OB-fold"/>
</dbReference>
<evidence type="ECO:0000256" key="6">
    <source>
        <dbReference type="ARBA" id="ARBA00022917"/>
    </source>
</evidence>
<dbReference type="OrthoDB" id="43906at2759"/>
<evidence type="ECO:0000256" key="4">
    <source>
        <dbReference type="ARBA" id="ARBA00022741"/>
    </source>
</evidence>
<dbReference type="NCBIfam" id="TIGR00457">
    <property type="entry name" value="asnS"/>
    <property type="match status" value="1"/>
</dbReference>
<dbReference type="InterPro" id="IPR006195">
    <property type="entry name" value="aa-tRNA-synth_II"/>
</dbReference>
<dbReference type="InterPro" id="IPR045864">
    <property type="entry name" value="aa-tRNA-synth_II/BPL/LPL"/>
</dbReference>
<keyword evidence="7 9" id="KW-0030">Aminoacyl-tRNA synthetase</keyword>
<dbReference type="InterPro" id="IPR004364">
    <property type="entry name" value="Aa-tRNA-synt_II"/>
</dbReference>
<dbReference type="Pfam" id="PF00152">
    <property type="entry name" value="tRNA-synt_2"/>
    <property type="match status" value="1"/>
</dbReference>
<dbReference type="PANTHER" id="PTHR22594">
    <property type="entry name" value="ASPARTYL/LYSYL-TRNA SYNTHETASE"/>
    <property type="match status" value="1"/>
</dbReference>
<dbReference type="GO" id="GO:0006421">
    <property type="term" value="P:asparaginyl-tRNA aminoacylation"/>
    <property type="evidence" value="ECO:0007669"/>
    <property type="project" value="InterPro"/>
</dbReference>
<keyword evidence="6" id="KW-0648">Protein biosynthesis</keyword>
<organism evidence="9">
    <name type="scientific">Pseudogymnoascus destructans</name>
    <dbReference type="NCBI Taxonomy" id="655981"/>
    <lineage>
        <taxon>Eukaryota</taxon>
        <taxon>Fungi</taxon>
        <taxon>Dikarya</taxon>
        <taxon>Ascomycota</taxon>
        <taxon>Pezizomycotina</taxon>
        <taxon>Leotiomycetes</taxon>
        <taxon>Thelebolales</taxon>
        <taxon>Thelebolaceae</taxon>
        <taxon>Pseudogymnoascus</taxon>
    </lineage>
</organism>
<dbReference type="eggNOG" id="KOG0554">
    <property type="taxonomic scope" value="Eukaryota"/>
</dbReference>
<accession>A0A177A4U2</accession>
<dbReference type="SUPFAM" id="SSF50249">
    <property type="entry name" value="Nucleic acid-binding proteins"/>
    <property type="match status" value="1"/>
</dbReference>
<dbReference type="CDD" id="cd04318">
    <property type="entry name" value="EcAsnRS_like_N"/>
    <property type="match status" value="1"/>
</dbReference>
<dbReference type="GO" id="GO:0005524">
    <property type="term" value="F:ATP binding"/>
    <property type="evidence" value="ECO:0007669"/>
    <property type="project" value="UniProtKB-KW"/>
</dbReference>
<keyword evidence="5" id="KW-0067">ATP-binding</keyword>
<sequence>MPVAQRGLQRCLRLGAHGRAQHRFHSSAPSPTASPLSVAKLLATPADDGERQVYGFVRSIRKHKTRAFAAIGDGSSLESLQALLTPAQAESLTTGAAVHLTGQWTASPAKATQASELHVNAIDLLGASNATTYPLQKKFQTVEYLRTLPHLRARLPSNALLLRLRSRAIAHLTTFFASREFTQTHPPILTSSDCEGAGEVFGISTAAESPSDSSASAASGEPAAAPGSAAVPFFRTPKYLTVSSQLHLEALAQAVGGVWTLSPTFRAERSDTARHLSEFYMLEAEATFVSSLDEVMDLAEDMIRSVTRGLNDSTIGEEVLRGHRREGEEGIDLERRWKGILEGPWPRITYTEAIDALVASGEAFEHFPVWGAGLQAEHERFLAREVGKRGPVFVTKYPADIKPFYMLPSSTSRAGEDRQTVDCFDLLLPDVCEVAGGSLREHSLEPLQAAMRTHGVAEEGMEWYTDLRRWGSVPHGGFGVGFDRLLAYLGGVGNIREVVAFPRWVGRCEC</sequence>
<dbReference type="RefSeq" id="XP_024321943.1">
    <property type="nucleotide sequence ID" value="XM_024470773.1"/>
</dbReference>
<proteinExistence type="inferred from homology"/>
<dbReference type="PROSITE" id="PS50862">
    <property type="entry name" value="AA_TRNA_LIGASE_II"/>
    <property type="match status" value="1"/>
</dbReference>
<gene>
    <name evidence="9" type="primary">SLM5</name>
    <name evidence="9" type="ORF">VC83_07196</name>
</gene>
<evidence type="ECO:0000256" key="2">
    <source>
        <dbReference type="ARBA" id="ARBA00012816"/>
    </source>
</evidence>
<dbReference type="GeneID" id="36290245"/>
<dbReference type="GO" id="GO:0004816">
    <property type="term" value="F:asparagine-tRNA ligase activity"/>
    <property type="evidence" value="ECO:0007669"/>
    <property type="project" value="UniProtKB-EC"/>
</dbReference>
<dbReference type="VEuPathDB" id="FungiDB:GMDG_05305"/>
<evidence type="ECO:0000256" key="1">
    <source>
        <dbReference type="ARBA" id="ARBA00008226"/>
    </source>
</evidence>
<dbReference type="Gene3D" id="2.40.50.140">
    <property type="entry name" value="Nucleic acid-binding proteins"/>
    <property type="match status" value="1"/>
</dbReference>
<dbReference type="AlphaFoldDB" id="A0A177A4U2"/>
<keyword evidence="4" id="KW-0547">Nucleotide-binding</keyword>
<protein>
    <recommendedName>
        <fullName evidence="2">asparagine--tRNA ligase</fullName>
        <ecNumber evidence="2">6.1.1.22</ecNumber>
    </recommendedName>
</protein>
<evidence type="ECO:0000256" key="3">
    <source>
        <dbReference type="ARBA" id="ARBA00022598"/>
    </source>
</evidence>
<dbReference type="PRINTS" id="PR01042">
    <property type="entry name" value="TRNASYNTHASP"/>
</dbReference>
<feature type="domain" description="Aminoacyl-transfer RNA synthetases class-II family profile" evidence="8">
    <location>
        <begin position="162"/>
        <end position="502"/>
    </location>
</feature>
<dbReference type="EC" id="6.1.1.22" evidence="2"/>